<dbReference type="FunFam" id="3.30.420.10:FF:000063">
    <property type="entry name" value="Retrovirus-related Pol polyprotein from transposon 297-like Protein"/>
    <property type="match status" value="1"/>
</dbReference>
<dbReference type="PANTHER" id="PTHR37984:SF5">
    <property type="entry name" value="PROTEIN NYNRIN-LIKE"/>
    <property type="match status" value="1"/>
</dbReference>
<feature type="domain" description="Integrase catalytic" evidence="2">
    <location>
        <begin position="42"/>
        <end position="209"/>
    </location>
</feature>
<dbReference type="InterPro" id="IPR012337">
    <property type="entry name" value="RNaseH-like_sf"/>
</dbReference>
<protein>
    <submittedName>
        <fullName evidence="3">Integrase core domain</fullName>
    </submittedName>
</protein>
<dbReference type="InterPro" id="IPR050951">
    <property type="entry name" value="Retrovirus_Pol_polyprotein"/>
</dbReference>
<dbReference type="AlphaFoldDB" id="A0AAW1JWC9"/>
<reference evidence="3 4" key="1">
    <citation type="journal article" date="2024" name="BMC Genomics">
        <title>De novo assembly and annotation of Popillia japonica's genome with initial clues to its potential as an invasive pest.</title>
        <authorList>
            <person name="Cucini C."/>
            <person name="Boschi S."/>
            <person name="Funari R."/>
            <person name="Cardaioli E."/>
            <person name="Iannotti N."/>
            <person name="Marturano G."/>
            <person name="Paoli F."/>
            <person name="Bruttini M."/>
            <person name="Carapelli A."/>
            <person name="Frati F."/>
            <person name="Nardi F."/>
        </authorList>
    </citation>
    <scope>NUCLEOTIDE SEQUENCE [LARGE SCALE GENOMIC DNA]</scope>
    <source>
        <strain evidence="3">DMR45628</strain>
    </source>
</reference>
<evidence type="ECO:0000313" key="3">
    <source>
        <dbReference type="EMBL" id="KAK9709353.1"/>
    </source>
</evidence>
<keyword evidence="4" id="KW-1185">Reference proteome</keyword>
<accession>A0AAW1JWC9</accession>
<dbReference type="InterPro" id="IPR001584">
    <property type="entry name" value="Integrase_cat-core"/>
</dbReference>
<dbReference type="Gene3D" id="3.30.420.10">
    <property type="entry name" value="Ribonuclease H-like superfamily/Ribonuclease H"/>
    <property type="match status" value="1"/>
</dbReference>
<dbReference type="SUPFAM" id="SSF53098">
    <property type="entry name" value="Ribonuclease H-like"/>
    <property type="match status" value="1"/>
</dbReference>
<dbReference type="Proteomes" id="UP001458880">
    <property type="component" value="Unassembled WGS sequence"/>
</dbReference>
<name>A0AAW1JWC9_POPJA</name>
<dbReference type="InterPro" id="IPR036397">
    <property type="entry name" value="RNaseH_sf"/>
</dbReference>
<feature type="region of interest" description="Disordered" evidence="1">
    <location>
        <begin position="312"/>
        <end position="379"/>
    </location>
</feature>
<comment type="caution">
    <text evidence="3">The sequence shown here is derived from an EMBL/GenBank/DDBJ whole genome shotgun (WGS) entry which is preliminary data.</text>
</comment>
<dbReference type="Pfam" id="PF00665">
    <property type="entry name" value="rve"/>
    <property type="match status" value="1"/>
</dbReference>
<gene>
    <name evidence="3" type="ORF">QE152_g26683</name>
</gene>
<sequence length="379" mass="43199">MIRSKVWFPNIDKITEKLIKSCVTCQAVDNAKHKDPICVRALPGTPFENIDVDFAGPFPNGKYIFIAVDEYSRFPIAEVVNSTSFEHIQPILEKTFALMGIPKVLLSDNGPPFNGIAIKEFLDTYGVKHRKITPYWPEANGITERFVKTLKKSLICSQLDNVKLKKSLICSQLDNVKFGSELQQFLLTYRSTPHATTKKTPYELVFKREIHNLLPSISTTEDNGNVSQEEEQQRMKHKTYADNKRKTRPHNFQIGDQVLYKIPKANALTPAYDPSPYTVIEIKGTQYDPSPYTVIEIKAFFVPDSDPIIPSLKPSTHINPPLQVSPSMNLNELPEDSPQEDPAQDRNEDTKQHRTRRRPQYLEDYVCDSDSLNEAGEEM</sequence>
<proteinExistence type="predicted"/>
<dbReference type="EMBL" id="JASPKY010000311">
    <property type="protein sequence ID" value="KAK9709353.1"/>
    <property type="molecule type" value="Genomic_DNA"/>
</dbReference>
<organism evidence="3 4">
    <name type="scientific">Popillia japonica</name>
    <name type="common">Japanese beetle</name>
    <dbReference type="NCBI Taxonomy" id="7064"/>
    <lineage>
        <taxon>Eukaryota</taxon>
        <taxon>Metazoa</taxon>
        <taxon>Ecdysozoa</taxon>
        <taxon>Arthropoda</taxon>
        <taxon>Hexapoda</taxon>
        <taxon>Insecta</taxon>
        <taxon>Pterygota</taxon>
        <taxon>Neoptera</taxon>
        <taxon>Endopterygota</taxon>
        <taxon>Coleoptera</taxon>
        <taxon>Polyphaga</taxon>
        <taxon>Scarabaeiformia</taxon>
        <taxon>Scarabaeidae</taxon>
        <taxon>Rutelinae</taxon>
        <taxon>Popillia</taxon>
    </lineage>
</organism>
<dbReference type="GO" id="GO:0015074">
    <property type="term" value="P:DNA integration"/>
    <property type="evidence" value="ECO:0007669"/>
    <property type="project" value="InterPro"/>
</dbReference>
<evidence type="ECO:0000256" key="1">
    <source>
        <dbReference type="SAM" id="MobiDB-lite"/>
    </source>
</evidence>
<feature type="compositionally biased region" description="Polar residues" evidence="1">
    <location>
        <begin position="313"/>
        <end position="330"/>
    </location>
</feature>
<evidence type="ECO:0000259" key="2">
    <source>
        <dbReference type="PROSITE" id="PS50994"/>
    </source>
</evidence>
<dbReference type="PANTHER" id="PTHR37984">
    <property type="entry name" value="PROTEIN CBG26694"/>
    <property type="match status" value="1"/>
</dbReference>
<evidence type="ECO:0000313" key="4">
    <source>
        <dbReference type="Proteomes" id="UP001458880"/>
    </source>
</evidence>
<dbReference type="GO" id="GO:0003676">
    <property type="term" value="F:nucleic acid binding"/>
    <property type="evidence" value="ECO:0007669"/>
    <property type="project" value="InterPro"/>
</dbReference>
<dbReference type="PROSITE" id="PS50994">
    <property type="entry name" value="INTEGRASE"/>
    <property type="match status" value="1"/>
</dbReference>
<feature type="compositionally biased region" description="Basic and acidic residues" evidence="1">
    <location>
        <begin position="343"/>
        <end position="352"/>
    </location>
</feature>